<dbReference type="Proteomes" id="UP000598971">
    <property type="component" value="Unassembled WGS sequence"/>
</dbReference>
<feature type="transmembrane region" description="Helical" evidence="1">
    <location>
        <begin position="138"/>
        <end position="156"/>
    </location>
</feature>
<evidence type="ECO:0000256" key="1">
    <source>
        <dbReference type="SAM" id="Phobius"/>
    </source>
</evidence>
<keyword evidence="1" id="KW-0812">Transmembrane</keyword>
<feature type="transmembrane region" description="Helical" evidence="1">
    <location>
        <begin position="12"/>
        <end position="29"/>
    </location>
</feature>
<protein>
    <submittedName>
        <fullName evidence="2">DUF1361 domain-containing protein</fullName>
    </submittedName>
</protein>
<keyword evidence="1" id="KW-0472">Membrane</keyword>
<proteinExistence type="predicted"/>
<gene>
    <name evidence="2" type="ORF">GD597_08100</name>
</gene>
<evidence type="ECO:0000313" key="3">
    <source>
        <dbReference type="Proteomes" id="UP000598971"/>
    </source>
</evidence>
<evidence type="ECO:0000313" key="2">
    <source>
        <dbReference type="EMBL" id="NNV55416.1"/>
    </source>
</evidence>
<dbReference type="AlphaFoldDB" id="A0A8J8JWL1"/>
<feature type="transmembrane region" description="Helical" evidence="1">
    <location>
        <begin position="63"/>
        <end position="83"/>
    </location>
</feature>
<feature type="transmembrane region" description="Helical" evidence="1">
    <location>
        <begin position="35"/>
        <end position="51"/>
    </location>
</feature>
<name>A0A8J8JWL1_9BACT</name>
<dbReference type="Pfam" id="PF07099">
    <property type="entry name" value="DUF1361"/>
    <property type="match status" value="1"/>
</dbReference>
<accession>A0A8J8JWL1</accession>
<dbReference type="RefSeq" id="WP_171607344.1">
    <property type="nucleotide sequence ID" value="NZ_WHPF01000005.1"/>
</dbReference>
<organism evidence="2 3">
    <name type="scientific">Limnovirga soli</name>
    <dbReference type="NCBI Taxonomy" id="2656915"/>
    <lineage>
        <taxon>Bacteria</taxon>
        <taxon>Pseudomonadati</taxon>
        <taxon>Bacteroidota</taxon>
        <taxon>Chitinophagia</taxon>
        <taxon>Chitinophagales</taxon>
        <taxon>Chitinophagaceae</taxon>
        <taxon>Limnovirga</taxon>
    </lineage>
</organism>
<keyword evidence="3" id="KW-1185">Reference proteome</keyword>
<feature type="transmembrane region" description="Helical" evidence="1">
    <location>
        <begin position="95"/>
        <end position="117"/>
    </location>
</feature>
<reference evidence="2" key="1">
    <citation type="submission" date="2019-10" db="EMBL/GenBank/DDBJ databases">
        <title>Draft genome sequence of Panacibacter sp. KCS-6.</title>
        <authorList>
            <person name="Yim K.J."/>
        </authorList>
    </citation>
    <scope>NUCLEOTIDE SEQUENCE</scope>
    <source>
        <strain evidence="2">KCS-6</strain>
    </source>
</reference>
<comment type="caution">
    <text evidence="2">The sequence shown here is derived from an EMBL/GenBank/DDBJ whole genome shotgun (WGS) entry which is preliminary data.</text>
</comment>
<feature type="transmembrane region" description="Helical" evidence="1">
    <location>
        <begin position="187"/>
        <end position="205"/>
    </location>
</feature>
<dbReference type="InterPro" id="IPR009793">
    <property type="entry name" value="DUF1361"/>
</dbReference>
<keyword evidence="1" id="KW-1133">Transmembrane helix</keyword>
<sequence>MIRKLSELEKMILLSTAFTLILVTLRYAITKENVYLFYPWNLLLAIVPSLFSRQLKKQKHITIGSLLLLGGWLLFFPNAPYIVTDLFHFQQRPPVPYWCDLLIVTSGAWNGLALCFISLMQTERYLSRHLPAKFRTPVIISLLVLCSYGIYLGRYLRFNSWDIFTRPISIMHVTISHFIQPWQHQQFWAFTLSFAVLLSLMYFTIKKLPGLLKTTV</sequence>
<dbReference type="EMBL" id="WHPF01000005">
    <property type="protein sequence ID" value="NNV55416.1"/>
    <property type="molecule type" value="Genomic_DNA"/>
</dbReference>